<dbReference type="Gene3D" id="3.40.33.10">
    <property type="entry name" value="CAP"/>
    <property type="match status" value="1"/>
</dbReference>
<dbReference type="InterPro" id="IPR014044">
    <property type="entry name" value="CAP_dom"/>
</dbReference>
<dbReference type="PANTHER" id="PTHR31157:SF1">
    <property type="entry name" value="SCP DOMAIN-CONTAINING PROTEIN"/>
    <property type="match status" value="1"/>
</dbReference>
<dbReference type="SUPFAM" id="SSF55797">
    <property type="entry name" value="PR-1-like"/>
    <property type="match status" value="1"/>
</dbReference>
<gene>
    <name evidence="2" type="ORF">A2682_04095</name>
</gene>
<name>A0A1G2PJH5_TERXR</name>
<sequence length="133" mass="14097">MSDAPTDLFSAINAERTARGLPALAWDADVASVAQERSDDMAALGYFSHTSPTGETAFSLMDARGIPYGWAGENLARNNYPADQQVAVAIQDLMASAPHCDNLLSANYTYLGVGVAQDGAGMVYYTMIFIGPP</sequence>
<reference evidence="2 3" key="1">
    <citation type="journal article" date="2016" name="Nat. Commun.">
        <title>Thousands of microbial genomes shed light on interconnected biogeochemical processes in an aquifer system.</title>
        <authorList>
            <person name="Anantharaman K."/>
            <person name="Brown C.T."/>
            <person name="Hug L.A."/>
            <person name="Sharon I."/>
            <person name="Castelle C.J."/>
            <person name="Probst A.J."/>
            <person name="Thomas B.C."/>
            <person name="Singh A."/>
            <person name="Wilkins M.J."/>
            <person name="Karaoz U."/>
            <person name="Brodie E.L."/>
            <person name="Williams K.H."/>
            <person name="Hubbard S.S."/>
            <person name="Banfield J.F."/>
        </authorList>
    </citation>
    <scope>NUCLEOTIDE SEQUENCE [LARGE SCALE GENOMIC DNA]</scope>
    <source>
        <strain evidence="3">RIFCSPHIGHO2_01_FULL_58_15</strain>
    </source>
</reference>
<dbReference type="STRING" id="1802363.A2682_04095"/>
<evidence type="ECO:0000313" key="2">
    <source>
        <dbReference type="EMBL" id="OHA48468.1"/>
    </source>
</evidence>
<accession>A0A1G2PJH5</accession>
<dbReference type="Proteomes" id="UP000178690">
    <property type="component" value="Unassembled WGS sequence"/>
</dbReference>
<evidence type="ECO:0000313" key="3">
    <source>
        <dbReference type="Proteomes" id="UP000178690"/>
    </source>
</evidence>
<dbReference type="CDD" id="cd05379">
    <property type="entry name" value="CAP_bacterial"/>
    <property type="match status" value="1"/>
</dbReference>
<comment type="caution">
    <text evidence="2">The sequence shown here is derived from an EMBL/GenBank/DDBJ whole genome shotgun (WGS) entry which is preliminary data.</text>
</comment>
<organism evidence="2 3">
    <name type="scientific">Terrybacteria sp. (strain RIFCSPHIGHO2_01_FULL_58_15)</name>
    <dbReference type="NCBI Taxonomy" id="1802363"/>
    <lineage>
        <taxon>Bacteria</taxon>
        <taxon>Candidatus Terryibacteriota</taxon>
    </lineage>
</organism>
<dbReference type="Pfam" id="PF00188">
    <property type="entry name" value="CAP"/>
    <property type="match status" value="1"/>
</dbReference>
<dbReference type="EMBL" id="MHST01000020">
    <property type="protein sequence ID" value="OHA48468.1"/>
    <property type="molecule type" value="Genomic_DNA"/>
</dbReference>
<dbReference type="AlphaFoldDB" id="A0A1G2PJH5"/>
<dbReference type="InterPro" id="IPR035940">
    <property type="entry name" value="CAP_sf"/>
</dbReference>
<proteinExistence type="predicted"/>
<protein>
    <recommendedName>
        <fullName evidence="1">SCP domain-containing protein</fullName>
    </recommendedName>
</protein>
<evidence type="ECO:0000259" key="1">
    <source>
        <dbReference type="Pfam" id="PF00188"/>
    </source>
</evidence>
<dbReference type="PANTHER" id="PTHR31157">
    <property type="entry name" value="SCP DOMAIN-CONTAINING PROTEIN"/>
    <property type="match status" value="1"/>
</dbReference>
<feature type="domain" description="SCP" evidence="1">
    <location>
        <begin position="10"/>
        <end position="129"/>
    </location>
</feature>